<feature type="region of interest" description="Disordered" evidence="5">
    <location>
        <begin position="1"/>
        <end position="51"/>
    </location>
</feature>
<feature type="coiled-coil region" evidence="4">
    <location>
        <begin position="68"/>
        <end position="103"/>
    </location>
</feature>
<evidence type="ECO:0000256" key="5">
    <source>
        <dbReference type="SAM" id="MobiDB-lite"/>
    </source>
</evidence>
<dbReference type="SUPFAM" id="SSF50978">
    <property type="entry name" value="WD40 repeat-like"/>
    <property type="match status" value="1"/>
</dbReference>
<feature type="repeat" description="WD" evidence="3">
    <location>
        <begin position="333"/>
        <end position="375"/>
    </location>
</feature>
<dbReference type="Gene3D" id="2.130.10.10">
    <property type="entry name" value="YVTN repeat-like/Quinoprotein amine dehydrogenase"/>
    <property type="match status" value="1"/>
</dbReference>
<dbReference type="InterPro" id="IPR051972">
    <property type="entry name" value="Glutamate-rich_WD_repeat"/>
</dbReference>
<dbReference type="PROSITE" id="PS50294">
    <property type="entry name" value="WD_REPEATS_REGION"/>
    <property type="match status" value="2"/>
</dbReference>
<evidence type="ECO:0000313" key="6">
    <source>
        <dbReference type="EMBL" id="KAG2387619.1"/>
    </source>
</evidence>
<feature type="repeat" description="WD" evidence="3">
    <location>
        <begin position="379"/>
        <end position="421"/>
    </location>
</feature>
<evidence type="ECO:0008006" key="8">
    <source>
        <dbReference type="Google" id="ProtNLM"/>
    </source>
</evidence>
<comment type="caution">
    <text evidence="6">The sequence shown here is derived from an EMBL/GenBank/DDBJ whole genome shotgun (WGS) entry which is preliminary data.</text>
</comment>
<evidence type="ECO:0000256" key="1">
    <source>
        <dbReference type="ARBA" id="ARBA00022574"/>
    </source>
</evidence>
<keyword evidence="2" id="KW-0677">Repeat</keyword>
<evidence type="ECO:0000256" key="4">
    <source>
        <dbReference type="SAM" id="Coils"/>
    </source>
</evidence>
<dbReference type="Proteomes" id="UP000816034">
    <property type="component" value="Unassembled WGS sequence"/>
</dbReference>
<dbReference type="AlphaFoldDB" id="A0AA88GXT2"/>
<dbReference type="GO" id="GO:0005730">
    <property type="term" value="C:nucleolus"/>
    <property type="evidence" value="ECO:0007669"/>
    <property type="project" value="TreeGrafter"/>
</dbReference>
<dbReference type="GeneID" id="68093669"/>
<dbReference type="InterPro" id="IPR001680">
    <property type="entry name" value="WD40_rpt"/>
</dbReference>
<keyword evidence="7" id="KW-1185">Reference proteome</keyword>
<dbReference type="InterPro" id="IPR036322">
    <property type="entry name" value="WD40_repeat_dom_sf"/>
</dbReference>
<dbReference type="InterPro" id="IPR019775">
    <property type="entry name" value="WD40_repeat_CS"/>
</dbReference>
<evidence type="ECO:0000256" key="3">
    <source>
        <dbReference type="PROSITE-ProRule" id="PRU00221"/>
    </source>
</evidence>
<dbReference type="RefSeq" id="XP_044551611.1">
    <property type="nucleotide sequence ID" value="XM_044687861.1"/>
</dbReference>
<keyword evidence="1 3" id="KW-0853">WD repeat</keyword>
<accession>A0AA88GXT2</accession>
<dbReference type="PANTHER" id="PTHR45903:SF1">
    <property type="entry name" value="GLUTAMATE-RICH WD REPEAT-CONTAINING PROTEIN 1"/>
    <property type="match status" value="1"/>
</dbReference>
<evidence type="ECO:0000313" key="7">
    <source>
        <dbReference type="Proteomes" id="UP000816034"/>
    </source>
</evidence>
<name>A0AA88GXT2_NAELO</name>
<feature type="compositionally biased region" description="Acidic residues" evidence="5">
    <location>
        <begin position="29"/>
        <end position="51"/>
    </location>
</feature>
<sequence length="542" mass="62812">MPGAKKKSKVLSSVLGKNESREVKHLDSSDEEMSDHNEDEYYEADPYEDEYEDEDVVYDDEEEDEVEVEGEEALRQKMEELNLKAQRRENKLIEDEEEAEKERLGINSKAEVYKPGEDFDTREYEMTFQNRAYEVHYRIRNEWPALSFDILCQPLDNTNYPLSCYFVAGVQTDNSITEKNCYLIKAYDMYKTRYDSDESDVEEDDDEETMDDEPSLEYQMIPISANVNRVRAMPQNRNIVGFWCEDAKVHIYDLTQMSSVLRQENMANSLKSLGKSKKPIQTFDFHRTEGFAMDWSKCVEGRIATGDCNGEINVMDIEGSGIYSWKRIYNKPFTGHTSSVEDIQFSPNEDTVFASCSCDRTIKFWDTRRKNRKHGLSFQASEDADVNVISWNPLTTYLIASGDDNGQIRIWDMRQCSDQETALKPVGQFSYHQTSISSIEWNPHDSTILAASDSKQVTIWDLSLERDAEQEQIEKEIGEEYPPQLLFEHLGQKEVKEVHWHPRIKNMLLSTSLDGYSLFIPENLSEEATPAESSMNDDDEDQ</sequence>
<dbReference type="PANTHER" id="PTHR45903">
    <property type="entry name" value="GLUTAMATE-RICH WD REPEAT-CONTAINING PROTEIN 1"/>
    <property type="match status" value="1"/>
</dbReference>
<organism evidence="6 7">
    <name type="scientific">Naegleria lovaniensis</name>
    <name type="common">Amoeba</name>
    <dbReference type="NCBI Taxonomy" id="51637"/>
    <lineage>
        <taxon>Eukaryota</taxon>
        <taxon>Discoba</taxon>
        <taxon>Heterolobosea</taxon>
        <taxon>Tetramitia</taxon>
        <taxon>Eutetramitia</taxon>
        <taxon>Vahlkampfiidae</taxon>
        <taxon>Naegleria</taxon>
    </lineage>
</organism>
<gene>
    <name evidence="6" type="ORF">C9374_001213</name>
</gene>
<proteinExistence type="predicted"/>
<dbReference type="PROSITE" id="PS00678">
    <property type="entry name" value="WD_REPEATS_1"/>
    <property type="match status" value="1"/>
</dbReference>
<protein>
    <recommendedName>
        <fullName evidence="8">Guanine nucleotide-binding protein subunit beta-like protein</fullName>
    </recommendedName>
</protein>
<dbReference type="Pfam" id="PF00400">
    <property type="entry name" value="WD40"/>
    <property type="match status" value="3"/>
</dbReference>
<dbReference type="SMART" id="SM00320">
    <property type="entry name" value="WD40"/>
    <property type="match status" value="5"/>
</dbReference>
<feature type="repeat" description="WD" evidence="3">
    <location>
        <begin position="429"/>
        <end position="470"/>
    </location>
</feature>
<dbReference type="GO" id="GO:0042254">
    <property type="term" value="P:ribosome biogenesis"/>
    <property type="evidence" value="ECO:0007669"/>
    <property type="project" value="TreeGrafter"/>
</dbReference>
<reference evidence="6 7" key="1">
    <citation type="journal article" date="2018" name="BMC Genomics">
        <title>The genome of Naegleria lovaniensis, the basis for a comparative approach to unravel pathogenicity factors of the human pathogenic amoeba N. fowleri.</title>
        <authorList>
            <person name="Liechti N."/>
            <person name="Schurch N."/>
            <person name="Bruggmann R."/>
            <person name="Wittwer M."/>
        </authorList>
    </citation>
    <scope>NUCLEOTIDE SEQUENCE [LARGE SCALE GENOMIC DNA]</scope>
    <source>
        <strain evidence="6 7">ATCC 30569</strain>
    </source>
</reference>
<dbReference type="InterPro" id="IPR015943">
    <property type="entry name" value="WD40/YVTN_repeat-like_dom_sf"/>
</dbReference>
<dbReference type="EMBL" id="PYSW02000012">
    <property type="protein sequence ID" value="KAG2387619.1"/>
    <property type="molecule type" value="Genomic_DNA"/>
</dbReference>
<feature type="compositionally biased region" description="Basic and acidic residues" evidence="5">
    <location>
        <begin position="18"/>
        <end position="28"/>
    </location>
</feature>
<keyword evidence="4" id="KW-0175">Coiled coil</keyword>
<dbReference type="PROSITE" id="PS50082">
    <property type="entry name" value="WD_REPEATS_2"/>
    <property type="match status" value="3"/>
</dbReference>
<evidence type="ECO:0000256" key="2">
    <source>
        <dbReference type="ARBA" id="ARBA00022737"/>
    </source>
</evidence>